<gene>
    <name evidence="1" type="ORF">KM92CIT3_120006</name>
</gene>
<accession>A0A212I3K6</accession>
<evidence type="ECO:0000313" key="1">
    <source>
        <dbReference type="EMBL" id="SBV61188.1"/>
    </source>
</evidence>
<dbReference type="AlphaFoldDB" id="A0A212I3K6"/>
<organism evidence="1">
    <name type="scientific">uncultured Citrobacter sp</name>
    <dbReference type="NCBI Taxonomy" id="200446"/>
    <lineage>
        <taxon>Bacteria</taxon>
        <taxon>Pseudomonadati</taxon>
        <taxon>Pseudomonadota</taxon>
        <taxon>Gammaproteobacteria</taxon>
        <taxon>Enterobacterales</taxon>
        <taxon>Enterobacteriaceae</taxon>
        <taxon>Citrobacter</taxon>
        <taxon>environmental samples</taxon>
    </lineage>
</organism>
<dbReference type="Pfam" id="PF16459">
    <property type="entry name" value="Phage_TAC_13"/>
    <property type="match status" value="1"/>
</dbReference>
<sequence length="126" mass="13208">MKLTLDTLKKTGAFTGRPVEKEIKWKGADGKEHVATTYIRPLGYHTATSDVLAGLGKIDGVAGRIAASICDENGHQVFTVSDVTGEADPERGALDGNLTVALLVAIQEVNDLGKTDSAQKTKSGAN</sequence>
<evidence type="ECO:0008006" key="2">
    <source>
        <dbReference type="Google" id="ProtNLM"/>
    </source>
</evidence>
<reference evidence="1" key="1">
    <citation type="submission" date="2016-04" db="EMBL/GenBank/DDBJ databases">
        <authorList>
            <person name="Evans L.H."/>
            <person name="Alamgir A."/>
            <person name="Owens N."/>
            <person name="Weber N.D."/>
            <person name="Virtaneva K."/>
            <person name="Barbian K."/>
            <person name="Babar A."/>
            <person name="Rosenke K."/>
        </authorList>
    </citation>
    <scope>NUCLEOTIDE SEQUENCE</scope>
    <source>
        <strain evidence="1">92-3</strain>
    </source>
</reference>
<dbReference type="InterPro" id="IPR024410">
    <property type="entry name" value="Phage_TAC_12"/>
</dbReference>
<dbReference type="EMBL" id="FLUB01000004">
    <property type="protein sequence ID" value="SBV61188.1"/>
    <property type="molecule type" value="Genomic_DNA"/>
</dbReference>
<protein>
    <recommendedName>
        <fullName evidence="2">Phage tail protein</fullName>
    </recommendedName>
</protein>
<name>A0A212I3K6_9ENTR</name>
<proteinExistence type="predicted"/>